<evidence type="ECO:0000313" key="12">
    <source>
        <dbReference type="Proteomes" id="UP000800094"/>
    </source>
</evidence>
<feature type="compositionally biased region" description="Acidic residues" evidence="8">
    <location>
        <begin position="69"/>
        <end position="82"/>
    </location>
</feature>
<comment type="similarity">
    <text evidence="2">Belongs to the BYE1 family.</text>
</comment>
<dbReference type="GO" id="GO:0006362">
    <property type="term" value="P:transcription elongation by RNA polymerase I"/>
    <property type="evidence" value="ECO:0007669"/>
    <property type="project" value="TreeGrafter"/>
</dbReference>
<sequence length="870" mass="95756">MSSTMADEVRRSGRANKGHHTKNADALDEAILQKPKAKAKADKKDKAAEKGQAARSQSAQSGNDHDDNNNDNDDGNGNDDENAIIRCVCGDQRDILRRKMICCDKCEAWQHNRCLNLPESDEYWNKRQYFCEQCKPEDHAELLAAMARGEKPWNRKKGQKPPKSRPSDVKAETKQEKAKVPTPPAQLPAPSAPAPAPSAAQAPPAPSPAPKDAQQEVTNGQAEAKPSKKESPKSQPQSPLGEKRRHESVAEKDSSTKKRRKSSAQHQAKAAPQSAVAADISALPHKQRAVAEKLRDTIVPMINSATDSRGYRVPDGETAKSIATRLALQIDRAATEHHGEPAGPDSPFLQHMRSIIFNVKKNAILVDRLLSGSLTPQEFASMAPEEMASEEKQREYAALREAAEKQMVLTEESGPRLRKTHKGEEVVGEEDNAPIDEEFRPPPPRDRDSVSDEKVPPQSPRDEQMTVELPEDMGKERRAPLSIDTADAQADGVRRPSTTFDINLVYDKVRSPQNDQQAFLQRRQSSIRVQEKPSQGPGFDADVDRLLKDEDMDVEMSGYSADPTIVWQGTISMQSLEPFDAVARFVAGGDFGQVVPWDKLLTPTLPIQGRIEKSKGDEYIRGLASSGTHDVGVLALSPVSPEGREVMDTLYSYFQPRGRWGVVPVDKLGNEAMRDLYVIPIEPGPGNLPDFLDMLEYCTIETPRKEHMILLALIAKLPETKPQPPFEQYLPQDIAAAPVAPPANGPTNGPSPSPVNPHGPQYSPVGPSFPPSHNYGNPFGAPNNNGHAQQMPMPDAPPHHQPPKAVEIFGPFINVPVVQYCLTSTGSSMSETQMENLREIVEHVPEVRNDLTLLGRHMKEKEARARQAQP</sequence>
<feature type="region of interest" description="Disordered" evidence="8">
    <location>
        <begin position="143"/>
        <end position="280"/>
    </location>
</feature>
<dbReference type="GO" id="GO:0008270">
    <property type="term" value="F:zinc ion binding"/>
    <property type="evidence" value="ECO:0007669"/>
    <property type="project" value="UniProtKB-KW"/>
</dbReference>
<dbReference type="InterPro" id="IPR013083">
    <property type="entry name" value="Znf_RING/FYVE/PHD"/>
</dbReference>
<evidence type="ECO:0000259" key="10">
    <source>
        <dbReference type="PROSITE" id="PS51321"/>
    </source>
</evidence>
<dbReference type="InterPro" id="IPR001965">
    <property type="entry name" value="Znf_PHD"/>
</dbReference>
<dbReference type="EMBL" id="ML987194">
    <property type="protein sequence ID" value="KAF2250399.1"/>
    <property type="molecule type" value="Genomic_DNA"/>
</dbReference>
<dbReference type="Pfam" id="PF23257">
    <property type="entry name" value="DUF7071"/>
    <property type="match status" value="1"/>
</dbReference>
<dbReference type="GO" id="GO:0005634">
    <property type="term" value="C:nucleus"/>
    <property type="evidence" value="ECO:0007669"/>
    <property type="project" value="TreeGrafter"/>
</dbReference>
<dbReference type="InterPro" id="IPR036575">
    <property type="entry name" value="TFIIS_cen_dom_sf"/>
</dbReference>
<dbReference type="InterPro" id="IPR019787">
    <property type="entry name" value="Znf_PHD-finger"/>
</dbReference>
<dbReference type="Gene3D" id="1.10.472.30">
    <property type="entry name" value="Transcription elongation factor S-II, central domain"/>
    <property type="match status" value="1"/>
</dbReference>
<dbReference type="InterPro" id="IPR003618">
    <property type="entry name" value="TFIIS_cen_dom"/>
</dbReference>
<dbReference type="InterPro" id="IPR012921">
    <property type="entry name" value="SPOC_C"/>
</dbReference>
<feature type="compositionally biased region" description="Basic residues" evidence="8">
    <location>
        <begin position="12"/>
        <end position="21"/>
    </location>
</feature>
<keyword evidence="5 7" id="KW-0863">Zinc-finger</keyword>
<evidence type="ECO:0000256" key="4">
    <source>
        <dbReference type="ARBA" id="ARBA00022723"/>
    </source>
</evidence>
<dbReference type="InterPro" id="IPR019786">
    <property type="entry name" value="Zinc_finger_PHD-type_CS"/>
</dbReference>
<dbReference type="GO" id="GO:0006368">
    <property type="term" value="P:transcription elongation by RNA polymerase II"/>
    <property type="evidence" value="ECO:0007669"/>
    <property type="project" value="TreeGrafter"/>
</dbReference>
<proteinExistence type="inferred from homology"/>
<evidence type="ECO:0000256" key="7">
    <source>
        <dbReference type="PROSITE-ProRule" id="PRU00146"/>
    </source>
</evidence>
<feature type="compositionally biased region" description="Basic and acidic residues" evidence="8">
    <location>
        <begin position="241"/>
        <end position="256"/>
    </location>
</feature>
<dbReference type="PROSITE" id="PS51321">
    <property type="entry name" value="TFIIS_CENTRAL"/>
    <property type="match status" value="1"/>
</dbReference>
<dbReference type="PROSITE" id="PS01359">
    <property type="entry name" value="ZF_PHD_1"/>
    <property type="match status" value="1"/>
</dbReference>
<dbReference type="Proteomes" id="UP000800094">
    <property type="component" value="Unassembled WGS sequence"/>
</dbReference>
<evidence type="ECO:0000256" key="1">
    <source>
        <dbReference type="ARBA" id="ARBA00002311"/>
    </source>
</evidence>
<evidence type="ECO:0000256" key="3">
    <source>
        <dbReference type="ARBA" id="ARBA00021616"/>
    </source>
</evidence>
<feature type="compositionally biased region" description="Pro residues" evidence="8">
    <location>
        <begin position="181"/>
        <end position="196"/>
    </location>
</feature>
<reference evidence="11" key="1">
    <citation type="journal article" date="2020" name="Stud. Mycol.">
        <title>101 Dothideomycetes genomes: a test case for predicting lifestyles and emergence of pathogens.</title>
        <authorList>
            <person name="Haridas S."/>
            <person name="Albert R."/>
            <person name="Binder M."/>
            <person name="Bloem J."/>
            <person name="Labutti K."/>
            <person name="Salamov A."/>
            <person name="Andreopoulos B."/>
            <person name="Baker S."/>
            <person name="Barry K."/>
            <person name="Bills G."/>
            <person name="Bluhm B."/>
            <person name="Cannon C."/>
            <person name="Castanera R."/>
            <person name="Culley D."/>
            <person name="Daum C."/>
            <person name="Ezra D."/>
            <person name="Gonzalez J."/>
            <person name="Henrissat B."/>
            <person name="Kuo A."/>
            <person name="Liang C."/>
            <person name="Lipzen A."/>
            <person name="Lutzoni F."/>
            <person name="Magnuson J."/>
            <person name="Mondo S."/>
            <person name="Nolan M."/>
            <person name="Ohm R."/>
            <person name="Pangilinan J."/>
            <person name="Park H.-J."/>
            <person name="Ramirez L."/>
            <person name="Alfaro M."/>
            <person name="Sun H."/>
            <person name="Tritt A."/>
            <person name="Yoshinaga Y."/>
            <person name="Zwiers L.-H."/>
            <person name="Turgeon B."/>
            <person name="Goodwin S."/>
            <person name="Spatafora J."/>
            <person name="Crous P."/>
            <person name="Grigoriev I."/>
        </authorList>
    </citation>
    <scope>NUCLEOTIDE SEQUENCE</scope>
    <source>
        <strain evidence="11">CBS 122368</strain>
    </source>
</reference>
<dbReference type="GeneID" id="54579135"/>
<feature type="compositionally biased region" description="Basic and acidic residues" evidence="8">
    <location>
        <begin position="165"/>
        <end position="179"/>
    </location>
</feature>
<feature type="region of interest" description="Disordered" evidence="8">
    <location>
        <begin position="522"/>
        <end position="542"/>
    </location>
</feature>
<dbReference type="PROSITE" id="PS50016">
    <property type="entry name" value="ZF_PHD_2"/>
    <property type="match status" value="1"/>
</dbReference>
<keyword evidence="6" id="KW-0862">Zinc</keyword>
<protein>
    <recommendedName>
        <fullName evidence="3">Transcription factor BYE1</fullName>
    </recommendedName>
</protein>
<feature type="compositionally biased region" description="Low complexity" evidence="8">
    <location>
        <begin position="268"/>
        <end position="278"/>
    </location>
</feature>
<dbReference type="OrthoDB" id="79252at2759"/>
<evidence type="ECO:0000256" key="8">
    <source>
        <dbReference type="SAM" id="MobiDB-lite"/>
    </source>
</evidence>
<dbReference type="SMART" id="SM00510">
    <property type="entry name" value="TFS2M"/>
    <property type="match status" value="1"/>
</dbReference>
<dbReference type="AlphaFoldDB" id="A0A6A6IJK1"/>
<feature type="domain" description="PHD-type" evidence="9">
    <location>
        <begin position="84"/>
        <end position="137"/>
    </location>
</feature>
<dbReference type="Pfam" id="PF07744">
    <property type="entry name" value="SPOC"/>
    <property type="match status" value="1"/>
</dbReference>
<feature type="compositionally biased region" description="Basic and acidic residues" evidence="8">
    <location>
        <begin position="39"/>
        <end position="49"/>
    </location>
</feature>
<evidence type="ECO:0000256" key="2">
    <source>
        <dbReference type="ARBA" id="ARBA00011050"/>
    </source>
</evidence>
<feature type="compositionally biased region" description="Basic and acidic residues" evidence="8">
    <location>
        <begin position="437"/>
        <end position="464"/>
    </location>
</feature>
<accession>A0A6A6IJK1</accession>
<feature type="domain" description="TFIIS central" evidence="10">
    <location>
        <begin position="286"/>
        <end position="415"/>
    </location>
</feature>
<dbReference type="InterPro" id="IPR055499">
    <property type="entry name" value="DUF7071"/>
</dbReference>
<feature type="region of interest" description="Disordered" evidence="8">
    <location>
        <begin position="737"/>
        <end position="805"/>
    </location>
</feature>
<evidence type="ECO:0000313" key="11">
    <source>
        <dbReference type="EMBL" id="KAF2250399.1"/>
    </source>
</evidence>
<dbReference type="SMART" id="SM00249">
    <property type="entry name" value="PHD"/>
    <property type="match status" value="1"/>
</dbReference>
<name>A0A6A6IJK1_9PLEO</name>
<evidence type="ECO:0000256" key="6">
    <source>
        <dbReference type="ARBA" id="ARBA00022833"/>
    </source>
</evidence>
<dbReference type="RefSeq" id="XP_033685403.1">
    <property type="nucleotide sequence ID" value="XM_033825805.1"/>
</dbReference>
<dbReference type="PANTHER" id="PTHR11477">
    <property type="entry name" value="TRANSCRIPTION FACTOR S-II ZINC FINGER DOMAIN-CONTAINING PROTEIN"/>
    <property type="match status" value="1"/>
</dbReference>
<dbReference type="GO" id="GO:0031440">
    <property type="term" value="P:regulation of mRNA 3'-end processing"/>
    <property type="evidence" value="ECO:0007669"/>
    <property type="project" value="TreeGrafter"/>
</dbReference>
<dbReference type="Pfam" id="PF07500">
    <property type="entry name" value="TFIIS_M"/>
    <property type="match status" value="1"/>
</dbReference>
<feature type="region of interest" description="Disordered" evidence="8">
    <location>
        <begin position="1"/>
        <end position="82"/>
    </location>
</feature>
<dbReference type="Gene3D" id="3.30.40.10">
    <property type="entry name" value="Zinc/RING finger domain, C3HC4 (zinc finger)"/>
    <property type="match status" value="1"/>
</dbReference>
<dbReference type="PANTHER" id="PTHR11477:SF11">
    <property type="entry name" value="TRANSCRIPTION FACTOR BYE1"/>
    <property type="match status" value="1"/>
</dbReference>
<dbReference type="GO" id="GO:0001139">
    <property type="term" value="F:RNA polymerase II complex recruiting activity"/>
    <property type="evidence" value="ECO:0007669"/>
    <property type="project" value="TreeGrafter"/>
</dbReference>
<keyword evidence="12" id="KW-1185">Reference proteome</keyword>
<comment type="function">
    <text evidence="1">Negative regulator of transcription elongation.</text>
</comment>
<dbReference type="SUPFAM" id="SSF46942">
    <property type="entry name" value="Elongation factor TFIIS domain 2"/>
    <property type="match status" value="1"/>
</dbReference>
<feature type="compositionally biased region" description="Pro residues" evidence="8">
    <location>
        <begin position="739"/>
        <end position="757"/>
    </location>
</feature>
<dbReference type="SUPFAM" id="SSF57903">
    <property type="entry name" value="FYVE/PHD zinc finger"/>
    <property type="match status" value="1"/>
</dbReference>
<feature type="compositionally biased region" description="Basic residues" evidence="8">
    <location>
        <begin position="154"/>
        <end position="163"/>
    </location>
</feature>
<dbReference type="CDD" id="cd21538">
    <property type="entry name" value="SPOC_TFIIS"/>
    <property type="match status" value="1"/>
</dbReference>
<evidence type="ECO:0000259" key="9">
    <source>
        <dbReference type="PROSITE" id="PS50016"/>
    </source>
</evidence>
<dbReference type="GO" id="GO:0031564">
    <property type="term" value="P:transcription antitermination"/>
    <property type="evidence" value="ECO:0007669"/>
    <property type="project" value="TreeGrafter"/>
</dbReference>
<organism evidence="11 12">
    <name type="scientific">Trematosphaeria pertusa</name>
    <dbReference type="NCBI Taxonomy" id="390896"/>
    <lineage>
        <taxon>Eukaryota</taxon>
        <taxon>Fungi</taxon>
        <taxon>Dikarya</taxon>
        <taxon>Ascomycota</taxon>
        <taxon>Pezizomycotina</taxon>
        <taxon>Dothideomycetes</taxon>
        <taxon>Pleosporomycetidae</taxon>
        <taxon>Pleosporales</taxon>
        <taxon>Massarineae</taxon>
        <taxon>Trematosphaeriaceae</taxon>
        <taxon>Trematosphaeria</taxon>
    </lineage>
</organism>
<dbReference type="Pfam" id="PF00628">
    <property type="entry name" value="PHD"/>
    <property type="match status" value="1"/>
</dbReference>
<dbReference type="InterPro" id="IPR011011">
    <property type="entry name" value="Znf_FYVE_PHD"/>
</dbReference>
<keyword evidence="4" id="KW-0479">Metal-binding</keyword>
<evidence type="ECO:0000256" key="5">
    <source>
        <dbReference type="ARBA" id="ARBA00022771"/>
    </source>
</evidence>
<dbReference type="GO" id="GO:0000977">
    <property type="term" value="F:RNA polymerase II transcription regulatory region sequence-specific DNA binding"/>
    <property type="evidence" value="ECO:0007669"/>
    <property type="project" value="TreeGrafter"/>
</dbReference>
<feature type="region of interest" description="Disordered" evidence="8">
    <location>
        <begin position="408"/>
        <end position="494"/>
    </location>
</feature>
<feature type="compositionally biased region" description="Acidic residues" evidence="8">
    <location>
        <begin position="426"/>
        <end position="436"/>
    </location>
</feature>
<gene>
    <name evidence="11" type="ORF">BU26DRAFT_483382</name>
</gene>